<dbReference type="EMBL" id="VWXC01000001">
    <property type="protein sequence ID" value="NIG17381.1"/>
    <property type="molecule type" value="Genomic_DNA"/>
</dbReference>
<organism evidence="1 2">
    <name type="scientific">Candidatus Pantoea communis</name>
    <dbReference type="NCBI Taxonomy" id="2608354"/>
    <lineage>
        <taxon>Bacteria</taxon>
        <taxon>Pseudomonadati</taxon>
        <taxon>Pseudomonadota</taxon>
        <taxon>Gammaproteobacteria</taxon>
        <taxon>Enterobacterales</taxon>
        <taxon>Erwiniaceae</taxon>
        <taxon>Pantoea</taxon>
    </lineage>
</organism>
<reference evidence="1 2" key="1">
    <citation type="journal article" date="2019" name="bioRxiv">
        <title>Bacteria contribute to plant secondary compound degradation in a generalist herbivore system.</title>
        <authorList>
            <person name="Francoeur C.B."/>
            <person name="Khadempour L."/>
            <person name="Moreira-Soto R.D."/>
            <person name="Gotting K."/>
            <person name="Book A.J."/>
            <person name="Pinto-Tomas A.A."/>
            <person name="Keefover-Ring K."/>
            <person name="Currie C.R."/>
        </authorList>
    </citation>
    <scope>NUCLEOTIDE SEQUENCE [LARGE SCALE GENOMIC DNA]</scope>
    <source>
        <strain evidence="1">Al-1710</strain>
    </source>
</reference>
<sequence length="213" mass="23874">MNARSVTVISHVAPPIQIESSQESEAVQTERALAKIMSKPIGRRLINEIQSAATDGRMIRIQTSNKQQCEAGPFLTRSQCQRFELMGGTEESNRKAAQISHYTYTGKAGEPVAALIRWNPETACLIDKEGYPVLNNNPNESFISLAHELVHAHGFMTGQHYYDFSPLTQGTMAYKEEERAIGIGGHDKEKLSENAIRLEHEMASRKHFFTRSQ</sequence>
<name>A0ABX0RL84_9GAMM</name>
<proteinExistence type="predicted"/>
<accession>A0ABX0RL84</accession>
<keyword evidence="2" id="KW-1185">Reference proteome</keyword>
<dbReference type="Pfam" id="PF14891">
    <property type="entry name" value="Peptidase_M91"/>
    <property type="match status" value="1"/>
</dbReference>
<dbReference type="Proteomes" id="UP001515780">
    <property type="component" value="Unassembled WGS sequence"/>
</dbReference>
<protein>
    <submittedName>
        <fullName evidence="1">Uncharacterized protein</fullName>
    </submittedName>
</protein>
<evidence type="ECO:0000313" key="1">
    <source>
        <dbReference type="EMBL" id="NIG17381.1"/>
    </source>
</evidence>
<comment type="caution">
    <text evidence="1">The sequence shown here is derived from an EMBL/GenBank/DDBJ whole genome shotgun (WGS) entry which is preliminary data.</text>
</comment>
<gene>
    <name evidence="1" type="ORF">F3J37_01640</name>
</gene>
<dbReference type="InterPro" id="IPR028208">
    <property type="entry name" value="Effector_pro_NleD-like"/>
</dbReference>
<dbReference type="RefSeq" id="WP_166718784.1">
    <property type="nucleotide sequence ID" value="NZ_VWXC01000001.1"/>
</dbReference>
<evidence type="ECO:0000313" key="2">
    <source>
        <dbReference type="Proteomes" id="UP001515780"/>
    </source>
</evidence>